<accession>A0A9W6WBX1</accession>
<gene>
    <name evidence="1" type="ORF">Afil01_58710</name>
</gene>
<evidence type="ECO:0000313" key="2">
    <source>
        <dbReference type="Proteomes" id="UP001165079"/>
    </source>
</evidence>
<protein>
    <submittedName>
        <fullName evidence="1">Uncharacterized protein</fullName>
    </submittedName>
</protein>
<organism evidence="1 2">
    <name type="scientific">Actinorhabdospora filicis</name>
    <dbReference type="NCBI Taxonomy" id="1785913"/>
    <lineage>
        <taxon>Bacteria</taxon>
        <taxon>Bacillati</taxon>
        <taxon>Actinomycetota</taxon>
        <taxon>Actinomycetes</taxon>
        <taxon>Micromonosporales</taxon>
        <taxon>Micromonosporaceae</taxon>
        <taxon>Actinorhabdospora</taxon>
    </lineage>
</organism>
<name>A0A9W6WBX1_9ACTN</name>
<reference evidence="1" key="1">
    <citation type="submission" date="2023-03" db="EMBL/GenBank/DDBJ databases">
        <title>Actinorhabdospora filicis NBRC 111898.</title>
        <authorList>
            <person name="Ichikawa N."/>
            <person name="Sato H."/>
            <person name="Tonouchi N."/>
        </authorList>
    </citation>
    <scope>NUCLEOTIDE SEQUENCE</scope>
    <source>
        <strain evidence="1">NBRC 111898</strain>
    </source>
</reference>
<dbReference type="EMBL" id="BSTX01000004">
    <property type="protein sequence ID" value="GLZ81064.1"/>
    <property type="molecule type" value="Genomic_DNA"/>
</dbReference>
<dbReference type="Proteomes" id="UP001165079">
    <property type="component" value="Unassembled WGS sequence"/>
</dbReference>
<comment type="caution">
    <text evidence="1">The sequence shown here is derived from an EMBL/GenBank/DDBJ whole genome shotgun (WGS) entry which is preliminary data.</text>
</comment>
<evidence type="ECO:0000313" key="1">
    <source>
        <dbReference type="EMBL" id="GLZ81064.1"/>
    </source>
</evidence>
<keyword evidence="2" id="KW-1185">Reference proteome</keyword>
<proteinExistence type="predicted"/>
<dbReference type="AlphaFoldDB" id="A0A9W6WBX1"/>
<sequence length="110" mass="12288">MPPALSFGWVGRGVCRFCCSLSVRERRRFALHPTRRFALDQTRELRPLDPGSQDTSPEPEASLVFRHPLGSWPTGLVAPLHARVFLRHAVKTLLPAWVAALVPRTGLLPD</sequence>